<comment type="caution">
    <text evidence="8">The sequence shown here is derived from an EMBL/GenBank/DDBJ whole genome shotgun (WGS) entry which is preliminary data.</text>
</comment>
<sequence>MPGIKTEFLSEDMNGNSKGKTKKPIKAAERSNPLKIVRIICNDPYATDSSSEEDEQYEINGRRLCKPKRFVSEILFPSSPQMPCSASISRENHNKDMNSMSSKLDKSKKFERSPTKFKGVRRRKWGKFAAEIRDPIRGRRLWLGTYNTAEDAAAAYQRKRSEFDALLMLENANSGSVSLSSGDNSAKSECGSLNLSETGTEDTKSLFSHPSPSSVLDMTSAASNGGVDPIDNLKKDESSVGIVESDHGQAQILDSLEEPLVSPLAKEEFKLGFEEKNPLFGNDFVNHFFDGADLVSDDYAVCGYENCGEAGNLLPLPSIDFDFEKQGLAWVDETLNMASP</sequence>
<reference evidence="8" key="1">
    <citation type="submission" date="2023-07" db="EMBL/GenBank/DDBJ databases">
        <title>draft genome sequence of fig (Ficus carica).</title>
        <authorList>
            <person name="Takahashi T."/>
            <person name="Nishimura K."/>
        </authorList>
    </citation>
    <scope>NUCLEOTIDE SEQUENCE</scope>
</reference>
<dbReference type="PANTHER" id="PTHR31194">
    <property type="entry name" value="SHN SHINE , DNA BINDING / TRANSCRIPTION FACTOR"/>
    <property type="match status" value="1"/>
</dbReference>
<keyword evidence="4" id="KW-0804">Transcription</keyword>
<dbReference type="GO" id="GO:0005634">
    <property type="term" value="C:nucleus"/>
    <property type="evidence" value="ECO:0007669"/>
    <property type="project" value="UniProtKB-SubCell"/>
</dbReference>
<evidence type="ECO:0000256" key="2">
    <source>
        <dbReference type="ARBA" id="ARBA00023015"/>
    </source>
</evidence>
<dbReference type="Gene3D" id="3.30.730.10">
    <property type="entry name" value="AP2/ERF domain"/>
    <property type="match status" value="1"/>
</dbReference>
<keyword evidence="3" id="KW-0238">DNA-binding</keyword>
<dbReference type="AlphaFoldDB" id="A0AA88AZ59"/>
<evidence type="ECO:0000259" key="7">
    <source>
        <dbReference type="PROSITE" id="PS51032"/>
    </source>
</evidence>
<evidence type="ECO:0000256" key="4">
    <source>
        <dbReference type="ARBA" id="ARBA00023163"/>
    </source>
</evidence>
<feature type="region of interest" description="Disordered" evidence="6">
    <location>
        <begin position="177"/>
        <end position="212"/>
    </location>
</feature>
<dbReference type="Proteomes" id="UP001187192">
    <property type="component" value="Unassembled WGS sequence"/>
</dbReference>
<dbReference type="SUPFAM" id="SSF54171">
    <property type="entry name" value="DNA-binding domain"/>
    <property type="match status" value="1"/>
</dbReference>
<gene>
    <name evidence="8" type="ORF">TIFTF001_025827</name>
</gene>
<dbReference type="InterPro" id="IPR016177">
    <property type="entry name" value="DNA-bd_dom_sf"/>
</dbReference>
<evidence type="ECO:0000256" key="6">
    <source>
        <dbReference type="SAM" id="MobiDB-lite"/>
    </source>
</evidence>
<accession>A0AA88AZ59</accession>
<dbReference type="PRINTS" id="PR00367">
    <property type="entry name" value="ETHRSPELEMNT"/>
</dbReference>
<dbReference type="InterPro" id="IPR036955">
    <property type="entry name" value="AP2/ERF_dom_sf"/>
</dbReference>
<feature type="region of interest" description="Disordered" evidence="6">
    <location>
        <begin position="1"/>
        <end position="29"/>
    </location>
</feature>
<name>A0AA88AZ59_FICCA</name>
<keyword evidence="9" id="KW-1185">Reference proteome</keyword>
<dbReference type="PANTHER" id="PTHR31194:SF187">
    <property type="entry name" value="ETHYLENE-RESPONSIVE TRANSCRIPTION FACTOR ERF118-LIKE"/>
    <property type="match status" value="1"/>
</dbReference>
<proteinExistence type="predicted"/>
<dbReference type="InterPro" id="IPR050913">
    <property type="entry name" value="AP2/ERF_ERF"/>
</dbReference>
<dbReference type="InterPro" id="IPR001471">
    <property type="entry name" value="AP2/ERF_dom"/>
</dbReference>
<protein>
    <recommendedName>
        <fullName evidence="7">AP2/ERF domain-containing protein</fullName>
    </recommendedName>
</protein>
<dbReference type="EMBL" id="BTGU01000065">
    <property type="protein sequence ID" value="GMN56716.1"/>
    <property type="molecule type" value="Genomic_DNA"/>
</dbReference>
<feature type="region of interest" description="Disordered" evidence="6">
    <location>
        <begin position="91"/>
        <end position="116"/>
    </location>
</feature>
<keyword evidence="5" id="KW-0539">Nucleus</keyword>
<dbReference type="Gramene" id="FCD_00016279-RA">
    <property type="protein sequence ID" value="FCD_00016279-RA:cds"/>
    <property type="gene ID" value="FCD_00016279"/>
</dbReference>
<evidence type="ECO:0000256" key="1">
    <source>
        <dbReference type="ARBA" id="ARBA00004123"/>
    </source>
</evidence>
<organism evidence="8 9">
    <name type="scientific">Ficus carica</name>
    <name type="common">Common fig</name>
    <dbReference type="NCBI Taxonomy" id="3494"/>
    <lineage>
        <taxon>Eukaryota</taxon>
        <taxon>Viridiplantae</taxon>
        <taxon>Streptophyta</taxon>
        <taxon>Embryophyta</taxon>
        <taxon>Tracheophyta</taxon>
        <taxon>Spermatophyta</taxon>
        <taxon>Magnoliopsida</taxon>
        <taxon>eudicotyledons</taxon>
        <taxon>Gunneridae</taxon>
        <taxon>Pentapetalae</taxon>
        <taxon>rosids</taxon>
        <taxon>fabids</taxon>
        <taxon>Rosales</taxon>
        <taxon>Moraceae</taxon>
        <taxon>Ficeae</taxon>
        <taxon>Ficus</taxon>
    </lineage>
</organism>
<evidence type="ECO:0000256" key="5">
    <source>
        <dbReference type="ARBA" id="ARBA00023242"/>
    </source>
</evidence>
<dbReference type="Pfam" id="PF00847">
    <property type="entry name" value="AP2"/>
    <property type="match status" value="1"/>
</dbReference>
<dbReference type="CDD" id="cd00018">
    <property type="entry name" value="AP2"/>
    <property type="match status" value="1"/>
</dbReference>
<dbReference type="GO" id="GO:0003677">
    <property type="term" value="F:DNA binding"/>
    <property type="evidence" value="ECO:0007669"/>
    <property type="project" value="UniProtKB-KW"/>
</dbReference>
<dbReference type="GO" id="GO:0003700">
    <property type="term" value="F:DNA-binding transcription factor activity"/>
    <property type="evidence" value="ECO:0007669"/>
    <property type="project" value="InterPro"/>
</dbReference>
<feature type="domain" description="AP2/ERF" evidence="7">
    <location>
        <begin position="116"/>
        <end position="173"/>
    </location>
</feature>
<feature type="compositionally biased region" description="Basic and acidic residues" evidence="6">
    <location>
        <begin position="103"/>
        <end position="114"/>
    </location>
</feature>
<evidence type="ECO:0000313" key="9">
    <source>
        <dbReference type="Proteomes" id="UP001187192"/>
    </source>
</evidence>
<keyword evidence="2" id="KW-0805">Transcription regulation</keyword>
<evidence type="ECO:0000313" key="8">
    <source>
        <dbReference type="EMBL" id="GMN56716.1"/>
    </source>
</evidence>
<comment type="subcellular location">
    <subcellularLocation>
        <location evidence="1">Nucleus</location>
    </subcellularLocation>
</comment>
<dbReference type="SMART" id="SM00380">
    <property type="entry name" value="AP2"/>
    <property type="match status" value="1"/>
</dbReference>
<dbReference type="PROSITE" id="PS51032">
    <property type="entry name" value="AP2_ERF"/>
    <property type="match status" value="1"/>
</dbReference>
<evidence type="ECO:0000256" key="3">
    <source>
        <dbReference type="ARBA" id="ARBA00023125"/>
    </source>
</evidence>